<feature type="region of interest" description="Disordered" evidence="4">
    <location>
        <begin position="1"/>
        <end position="66"/>
    </location>
</feature>
<evidence type="ECO:0000256" key="2">
    <source>
        <dbReference type="ARBA" id="ARBA00022737"/>
    </source>
</evidence>
<keyword evidence="2" id="KW-0677">Repeat</keyword>
<sequence length="295" mass="33193">MDGLNGENNGGGAMDEEDEHPSHEQPQHLFQEDDGQGQQQPEVLFLEDEYEQKFQPEEEEEGEWTSLNDQVLEEEKNEGEDEHSLVVDNSIERIEAHKKDVFCLSLSKNERWLATGSEDDTAAVWDANQKPIRQHLHIVGKHVDSVHCLAWNCSSDLLASGDMSGRIVCTLLKDSIEIEPSTLIVFEVNLPGSCTGAMDLHLSGNMAAFGCSNGQIALVTINLIDQKLKLIHVFTTSNKKEEENEEEENNKNNCSVECIKFFPGNFPWLAGGMANGKLIIFNWEHLTGRYEFFNE</sequence>
<dbReference type="AlphaFoldDB" id="A0A915M264"/>
<dbReference type="InterPro" id="IPR036322">
    <property type="entry name" value="WD40_repeat_dom_sf"/>
</dbReference>
<dbReference type="PROSITE" id="PS50082">
    <property type="entry name" value="WD_REPEATS_2"/>
    <property type="match status" value="1"/>
</dbReference>
<dbReference type="SMART" id="SM00320">
    <property type="entry name" value="WD40"/>
    <property type="match status" value="3"/>
</dbReference>
<dbReference type="Gene3D" id="2.130.10.10">
    <property type="entry name" value="YVTN repeat-like/Quinoprotein amine dehydrogenase"/>
    <property type="match status" value="1"/>
</dbReference>
<keyword evidence="1 3" id="KW-0853">WD repeat</keyword>
<dbReference type="PROSITE" id="PS50294">
    <property type="entry name" value="WD_REPEATS_REGION"/>
    <property type="match status" value="1"/>
</dbReference>
<evidence type="ECO:0000256" key="3">
    <source>
        <dbReference type="PROSITE-ProRule" id="PRU00221"/>
    </source>
</evidence>
<reference evidence="6" key="1">
    <citation type="submission" date="2022-11" db="UniProtKB">
        <authorList>
            <consortium name="WormBaseParasite"/>
        </authorList>
    </citation>
    <scope>IDENTIFICATION</scope>
</reference>
<organism evidence="5 6">
    <name type="scientific">Meloidogyne javanica</name>
    <name type="common">Root-knot nematode worm</name>
    <dbReference type="NCBI Taxonomy" id="6303"/>
    <lineage>
        <taxon>Eukaryota</taxon>
        <taxon>Metazoa</taxon>
        <taxon>Ecdysozoa</taxon>
        <taxon>Nematoda</taxon>
        <taxon>Chromadorea</taxon>
        <taxon>Rhabditida</taxon>
        <taxon>Tylenchina</taxon>
        <taxon>Tylenchomorpha</taxon>
        <taxon>Tylenchoidea</taxon>
        <taxon>Meloidogynidae</taxon>
        <taxon>Meloidogyninae</taxon>
        <taxon>Meloidogyne</taxon>
        <taxon>Meloidogyne incognita group</taxon>
    </lineage>
</organism>
<name>A0A915M264_MELJA</name>
<evidence type="ECO:0000256" key="4">
    <source>
        <dbReference type="SAM" id="MobiDB-lite"/>
    </source>
</evidence>
<dbReference type="PANTHER" id="PTHR19857">
    <property type="entry name" value="MITOCHONDRIAL DIVISION PROTEIN 1-RELATED"/>
    <property type="match status" value="1"/>
</dbReference>
<dbReference type="Proteomes" id="UP000887561">
    <property type="component" value="Unplaced"/>
</dbReference>
<dbReference type="InterPro" id="IPR015943">
    <property type="entry name" value="WD40/YVTN_repeat-like_dom_sf"/>
</dbReference>
<evidence type="ECO:0000313" key="6">
    <source>
        <dbReference type="WBParaSite" id="scaffold24438_cov158.g20265"/>
    </source>
</evidence>
<dbReference type="WBParaSite" id="scaffold24438_cov158.g20265">
    <property type="protein sequence ID" value="scaffold24438_cov158.g20265"/>
    <property type="gene ID" value="scaffold24438_cov158.g20265"/>
</dbReference>
<evidence type="ECO:0000313" key="5">
    <source>
        <dbReference type="Proteomes" id="UP000887561"/>
    </source>
</evidence>
<dbReference type="Pfam" id="PF00400">
    <property type="entry name" value="WD40"/>
    <property type="match status" value="2"/>
</dbReference>
<feature type="repeat" description="WD" evidence="3">
    <location>
        <begin position="94"/>
        <end position="126"/>
    </location>
</feature>
<evidence type="ECO:0000256" key="1">
    <source>
        <dbReference type="ARBA" id="ARBA00022574"/>
    </source>
</evidence>
<dbReference type="InterPro" id="IPR001680">
    <property type="entry name" value="WD40_rpt"/>
</dbReference>
<dbReference type="SUPFAM" id="SSF50978">
    <property type="entry name" value="WD40 repeat-like"/>
    <property type="match status" value="1"/>
</dbReference>
<dbReference type="InterPro" id="IPR051179">
    <property type="entry name" value="WD_repeat_multifunction"/>
</dbReference>
<keyword evidence="5" id="KW-1185">Reference proteome</keyword>
<proteinExistence type="predicted"/>
<protein>
    <submittedName>
        <fullName evidence="6">Uncharacterized protein</fullName>
    </submittedName>
</protein>
<dbReference type="PANTHER" id="PTHR19857:SF8">
    <property type="entry name" value="ANGIO-ASSOCIATED MIGRATORY CELL PROTEIN"/>
    <property type="match status" value="1"/>
</dbReference>
<accession>A0A915M264</accession>